<keyword evidence="3" id="KW-1185">Reference proteome</keyword>
<dbReference type="EMBL" id="BLZA01000010">
    <property type="protein sequence ID" value="GHJ85144.1"/>
    <property type="molecule type" value="Genomic_DNA"/>
</dbReference>
<feature type="region of interest" description="Disordered" evidence="1">
    <location>
        <begin position="44"/>
        <end position="66"/>
    </location>
</feature>
<sequence>MSEVAATFRLPSLPPDSDHDYRGPILKRVDRSVLFGEQGFPNHVSTLSSPHSCSEHKAIEHSPDTPDFDALFPSSPGSTCTAAAGPVQIQISTLSTSNAQVDAKDEVGKELSDNVQSLRSHRRRRSTSSHTSKGSPTASGCLQIKKAKLTASIHAPNSPT</sequence>
<evidence type="ECO:0000256" key="1">
    <source>
        <dbReference type="SAM" id="MobiDB-lite"/>
    </source>
</evidence>
<comment type="caution">
    <text evidence="2">The sequence shown here is derived from an EMBL/GenBank/DDBJ whole genome shotgun (WGS) entry which is preliminary data.</text>
</comment>
<dbReference type="AlphaFoldDB" id="A0A8H3TRY5"/>
<protein>
    <submittedName>
        <fullName evidence="2">Uncharacterized protein</fullName>
    </submittedName>
</protein>
<proteinExistence type="predicted"/>
<feature type="compositionally biased region" description="Basic and acidic residues" evidence="1">
    <location>
        <begin position="53"/>
        <end position="64"/>
    </location>
</feature>
<feature type="compositionally biased region" description="Basic and acidic residues" evidence="1">
    <location>
        <begin position="102"/>
        <end position="112"/>
    </location>
</feature>
<feature type="region of interest" description="Disordered" evidence="1">
    <location>
        <begin position="98"/>
        <end position="142"/>
    </location>
</feature>
<organism evidence="2 3">
    <name type="scientific">Naganishia liquefaciens</name>
    <dbReference type="NCBI Taxonomy" id="104408"/>
    <lineage>
        <taxon>Eukaryota</taxon>
        <taxon>Fungi</taxon>
        <taxon>Dikarya</taxon>
        <taxon>Basidiomycota</taxon>
        <taxon>Agaricomycotina</taxon>
        <taxon>Tremellomycetes</taxon>
        <taxon>Filobasidiales</taxon>
        <taxon>Filobasidiaceae</taxon>
        <taxon>Naganishia</taxon>
    </lineage>
</organism>
<gene>
    <name evidence="2" type="ORF">NliqN6_1546</name>
</gene>
<dbReference type="Proteomes" id="UP000620104">
    <property type="component" value="Unassembled WGS sequence"/>
</dbReference>
<accession>A0A8H3TRY5</accession>
<feature type="region of interest" description="Disordered" evidence="1">
    <location>
        <begin position="1"/>
        <end position="23"/>
    </location>
</feature>
<evidence type="ECO:0000313" key="2">
    <source>
        <dbReference type="EMBL" id="GHJ85144.1"/>
    </source>
</evidence>
<reference evidence="2" key="1">
    <citation type="submission" date="2020-07" db="EMBL/GenBank/DDBJ databases">
        <title>Draft Genome Sequence of a Deep-Sea Yeast, Naganishia (Cryptococcus) liquefaciens strain N6.</title>
        <authorList>
            <person name="Han Y.W."/>
            <person name="Kajitani R."/>
            <person name="Morimoto H."/>
            <person name="Parhat M."/>
            <person name="Tsubouchi H."/>
            <person name="Bakenova O."/>
            <person name="Ogata M."/>
            <person name="Argunhan B."/>
            <person name="Aoki R."/>
            <person name="Kajiwara S."/>
            <person name="Itoh T."/>
            <person name="Iwasaki H."/>
        </authorList>
    </citation>
    <scope>NUCLEOTIDE SEQUENCE</scope>
    <source>
        <strain evidence="2">N6</strain>
    </source>
</reference>
<evidence type="ECO:0000313" key="3">
    <source>
        <dbReference type="Proteomes" id="UP000620104"/>
    </source>
</evidence>
<name>A0A8H3TRY5_9TREE</name>